<keyword evidence="1" id="KW-0969">Cilium</keyword>
<evidence type="ECO:0000313" key="2">
    <source>
        <dbReference type="Proteomes" id="UP000238634"/>
    </source>
</evidence>
<protein>
    <submittedName>
        <fullName evidence="1">Flagellar assembly protein H</fullName>
    </submittedName>
</protein>
<keyword evidence="1" id="KW-0282">Flagellum</keyword>
<dbReference type="PANTHER" id="PTHR34613:SF1">
    <property type="entry name" value="SLL6017 PROTEIN"/>
    <property type="match status" value="1"/>
</dbReference>
<keyword evidence="1" id="KW-0966">Cell projection</keyword>
<dbReference type="InterPro" id="IPR010106">
    <property type="entry name" value="RpnA"/>
</dbReference>
<keyword evidence="2" id="KW-1185">Reference proteome</keyword>
<dbReference type="NCBIfam" id="TIGR01784">
    <property type="entry name" value="T_den_put_tspse"/>
    <property type="match status" value="1"/>
</dbReference>
<evidence type="ECO:0000313" key="1">
    <source>
        <dbReference type="EMBL" id="PSB15951.1"/>
    </source>
</evidence>
<dbReference type="RefSeq" id="WP_106254163.1">
    <property type="nucleotide sequence ID" value="NZ_PVWG01000050.1"/>
</dbReference>
<dbReference type="AlphaFoldDB" id="A0A2T1D687"/>
<dbReference type="Proteomes" id="UP000238634">
    <property type="component" value="Unassembled WGS sequence"/>
</dbReference>
<accession>A0A2T1D687</accession>
<sequence length="256" mass="29362">MYDDTCRFLAEHFSADFASWLLGESVALTELKPSELSLDPIRADALILLQSNESVLHLEFQTRPDPEIPFRMLDYRSRVYRRDRDKTMRQVVIYLKQTGSDLVRQTSFALERTRHDFDVVRLWEQPDDLFLQYPGLLPFAALSQTNDPEATLRQVAQAVNQISDPTTQANLIAASAILAGLRLEDEVIYRVLRRDIMQESTVYRSIQREAQEARDRAIAINLLRRGVEIDIIAPSTGLSIEEVQQLQQQINESAQS</sequence>
<proteinExistence type="predicted"/>
<dbReference type="PANTHER" id="PTHR34613">
    <property type="entry name" value="SLL0800 PROTEIN"/>
    <property type="match status" value="1"/>
</dbReference>
<organism evidence="1 2">
    <name type="scientific">Phormidesmis priestleyi ULC007</name>
    <dbReference type="NCBI Taxonomy" id="1920490"/>
    <lineage>
        <taxon>Bacteria</taxon>
        <taxon>Bacillati</taxon>
        <taxon>Cyanobacteriota</taxon>
        <taxon>Cyanophyceae</taxon>
        <taxon>Leptolyngbyales</taxon>
        <taxon>Leptolyngbyaceae</taxon>
        <taxon>Phormidesmis</taxon>
    </lineage>
</organism>
<reference evidence="1 2" key="2">
    <citation type="submission" date="2018-03" db="EMBL/GenBank/DDBJ databases">
        <title>The ancient ancestry and fast evolution of plastids.</title>
        <authorList>
            <person name="Moore K.R."/>
            <person name="Magnabosco C."/>
            <person name="Momper L."/>
            <person name="Gold D.A."/>
            <person name="Bosak T."/>
            <person name="Fournier G.P."/>
        </authorList>
    </citation>
    <scope>NUCLEOTIDE SEQUENCE [LARGE SCALE GENOMIC DNA]</scope>
    <source>
        <strain evidence="1 2">ULC007</strain>
    </source>
</reference>
<dbReference type="EMBL" id="PVWG01000050">
    <property type="protein sequence ID" value="PSB15951.1"/>
    <property type="molecule type" value="Genomic_DNA"/>
</dbReference>
<gene>
    <name evidence="1" type="ORF">C7B65_23140</name>
</gene>
<comment type="caution">
    <text evidence="1">The sequence shown here is derived from an EMBL/GenBank/DDBJ whole genome shotgun (WGS) entry which is preliminary data.</text>
</comment>
<name>A0A2T1D687_9CYAN</name>
<reference evidence="1 2" key="1">
    <citation type="submission" date="2018-02" db="EMBL/GenBank/DDBJ databases">
        <authorList>
            <person name="Cohen D.B."/>
            <person name="Kent A.D."/>
        </authorList>
    </citation>
    <scope>NUCLEOTIDE SEQUENCE [LARGE SCALE GENOMIC DNA]</scope>
    <source>
        <strain evidence="1 2">ULC007</strain>
    </source>
</reference>